<dbReference type="EMBL" id="LBYB01000012">
    <property type="protein sequence ID" value="KKR41411.1"/>
    <property type="molecule type" value="Genomic_DNA"/>
</dbReference>
<evidence type="ECO:0000313" key="2">
    <source>
        <dbReference type="EMBL" id="KKR41411.1"/>
    </source>
</evidence>
<dbReference type="InterPro" id="IPR012902">
    <property type="entry name" value="N_methyl_site"/>
</dbReference>
<evidence type="ECO:0000256" key="1">
    <source>
        <dbReference type="SAM" id="Phobius"/>
    </source>
</evidence>
<evidence type="ECO:0000313" key="3">
    <source>
        <dbReference type="Proteomes" id="UP000034881"/>
    </source>
</evidence>
<sequence>MQSAKCKVQNLKNRGLTLIEILVAMGIATVAGMLLLVIIVNSAGLFQGQSSKVQTGLNVNDALSKIRASAKQASAIANSYTDGQTVYTTGSDQLVLKVASVDGEGNIIENLSDYFVFFKDQSYLRFKVFPDPSSFRKVSNEVLTASLESVVFNYFNLDNPPLEVNPSQASKVRISISLRQRIGTRVEINTATSEANLRND</sequence>
<dbReference type="AlphaFoldDB" id="A0A0G0QVN1"/>
<comment type="caution">
    <text evidence="2">The sequence shown here is derived from an EMBL/GenBank/DDBJ whole genome shotgun (WGS) entry which is preliminary data.</text>
</comment>
<keyword evidence="1" id="KW-0472">Membrane</keyword>
<organism evidence="2 3">
    <name type="scientific">Candidatus Daviesbacteria bacterium GW2011_GWC2_40_12</name>
    <dbReference type="NCBI Taxonomy" id="1618431"/>
    <lineage>
        <taxon>Bacteria</taxon>
        <taxon>Candidatus Daviesiibacteriota</taxon>
    </lineage>
</organism>
<keyword evidence="1" id="KW-1133">Transmembrane helix</keyword>
<reference evidence="2 3" key="1">
    <citation type="journal article" date="2015" name="Nature">
        <title>rRNA introns, odd ribosomes, and small enigmatic genomes across a large radiation of phyla.</title>
        <authorList>
            <person name="Brown C.T."/>
            <person name="Hug L.A."/>
            <person name="Thomas B.C."/>
            <person name="Sharon I."/>
            <person name="Castelle C.J."/>
            <person name="Singh A."/>
            <person name="Wilkins M.J."/>
            <person name="Williams K.H."/>
            <person name="Banfield J.F."/>
        </authorList>
    </citation>
    <scope>NUCLEOTIDE SEQUENCE [LARGE SCALE GENOMIC DNA]</scope>
</reference>
<dbReference type="PROSITE" id="PS00409">
    <property type="entry name" value="PROKAR_NTER_METHYL"/>
    <property type="match status" value="1"/>
</dbReference>
<evidence type="ECO:0008006" key="4">
    <source>
        <dbReference type="Google" id="ProtNLM"/>
    </source>
</evidence>
<proteinExistence type="predicted"/>
<dbReference type="Proteomes" id="UP000034881">
    <property type="component" value="Unassembled WGS sequence"/>
</dbReference>
<keyword evidence="1" id="KW-0812">Transmembrane</keyword>
<feature type="transmembrane region" description="Helical" evidence="1">
    <location>
        <begin position="21"/>
        <end position="46"/>
    </location>
</feature>
<protein>
    <recommendedName>
        <fullName evidence="4">Prepilin-type N-terminal cleavage/methylation domain-containing protein</fullName>
    </recommendedName>
</protein>
<gene>
    <name evidence="2" type="ORF">UT77_C0012G0038</name>
</gene>
<name>A0A0G0QVN1_9BACT</name>
<accession>A0A0G0QVN1</accession>
<dbReference type="Pfam" id="PF07963">
    <property type="entry name" value="N_methyl"/>
    <property type="match status" value="1"/>
</dbReference>